<dbReference type="Gene3D" id="4.10.410.60">
    <property type="match status" value="1"/>
</dbReference>
<dbReference type="EMBL" id="NFKK01000004">
    <property type="protein sequence ID" value="OUP53316.1"/>
    <property type="molecule type" value="Genomic_DNA"/>
</dbReference>
<dbReference type="Proteomes" id="UP000195897">
    <property type="component" value="Unassembled WGS sequence"/>
</dbReference>
<dbReference type="GO" id="GO:0003735">
    <property type="term" value="F:structural constituent of ribosome"/>
    <property type="evidence" value="ECO:0007669"/>
    <property type="project" value="InterPro"/>
</dbReference>
<dbReference type="PROSITE" id="PS00936">
    <property type="entry name" value="RIBOSOMAL_L35"/>
    <property type="match status" value="1"/>
</dbReference>
<sequence length="65" mass="7546">MPKIKTHSGAKKRFKVSKSGKIKRAHVGRRHILTKKNTKRLRHLRKEGFADKTNVAEVKRLLPYA</sequence>
<dbReference type="FunFam" id="4.10.410.60:FF:000001">
    <property type="entry name" value="50S ribosomal protein L35"/>
    <property type="match status" value="1"/>
</dbReference>
<dbReference type="AlphaFoldDB" id="A0A1Y4L9A9"/>
<dbReference type="Pfam" id="PF01632">
    <property type="entry name" value="Ribosomal_L35p"/>
    <property type="match status" value="1"/>
</dbReference>
<dbReference type="InterPro" id="IPR001706">
    <property type="entry name" value="Ribosomal_bL35"/>
</dbReference>
<keyword evidence="3 5" id="KW-0687">Ribonucleoprotein</keyword>
<proteinExistence type="inferred from homology"/>
<name>A0A1Y4L9A9_9FIRM</name>
<dbReference type="PANTHER" id="PTHR33343:SF1">
    <property type="entry name" value="LARGE RIBOSOMAL SUBUNIT PROTEIN BL35M"/>
    <property type="match status" value="1"/>
</dbReference>
<evidence type="ECO:0000256" key="1">
    <source>
        <dbReference type="ARBA" id="ARBA00006598"/>
    </source>
</evidence>
<evidence type="ECO:0000256" key="6">
    <source>
        <dbReference type="RuleBase" id="RU000568"/>
    </source>
</evidence>
<dbReference type="PANTHER" id="PTHR33343">
    <property type="entry name" value="54S RIBOSOMAL PROTEIN BL35M"/>
    <property type="match status" value="1"/>
</dbReference>
<organism evidence="8 11">
    <name type="scientific">Butyricicoccus pullicaecorum</name>
    <dbReference type="NCBI Taxonomy" id="501571"/>
    <lineage>
        <taxon>Bacteria</taxon>
        <taxon>Bacillati</taxon>
        <taxon>Bacillota</taxon>
        <taxon>Clostridia</taxon>
        <taxon>Eubacteriales</taxon>
        <taxon>Butyricicoccaceae</taxon>
        <taxon>Butyricicoccus</taxon>
    </lineage>
</organism>
<protein>
    <recommendedName>
        <fullName evidence="4 5">Large ribosomal subunit protein bL35</fullName>
    </recommendedName>
</protein>
<comment type="caution">
    <text evidence="8">The sequence shown here is derived from an EMBL/GenBank/DDBJ whole genome shotgun (WGS) entry which is preliminary data.</text>
</comment>
<evidence type="ECO:0000256" key="3">
    <source>
        <dbReference type="ARBA" id="ARBA00023274"/>
    </source>
</evidence>
<dbReference type="EMBL" id="NFKL01000002">
    <property type="protein sequence ID" value="OUP60519.1"/>
    <property type="molecule type" value="Genomic_DNA"/>
</dbReference>
<reference evidence="8" key="2">
    <citation type="journal article" date="2018" name="BMC Genomics">
        <title>Whole genome sequencing and function prediction of 133 gut anaerobes isolated from chicken caecum in pure cultures.</title>
        <authorList>
            <person name="Medvecky M."/>
            <person name="Cejkova D."/>
            <person name="Polansky O."/>
            <person name="Karasova D."/>
            <person name="Kubasova T."/>
            <person name="Cizek A."/>
            <person name="Rychlik I."/>
        </authorList>
    </citation>
    <scope>NUCLEOTIDE SEQUENCE</scope>
    <source>
        <strain evidence="9">An179</strain>
        <strain evidence="8">An180</strain>
    </source>
</reference>
<evidence type="ECO:0000313" key="11">
    <source>
        <dbReference type="Proteomes" id="UP000195897"/>
    </source>
</evidence>
<evidence type="ECO:0000313" key="10">
    <source>
        <dbReference type="Proteomes" id="UP000195326"/>
    </source>
</evidence>
<dbReference type="NCBIfam" id="TIGR00001">
    <property type="entry name" value="rpmI_bact"/>
    <property type="match status" value="1"/>
</dbReference>
<evidence type="ECO:0000313" key="9">
    <source>
        <dbReference type="EMBL" id="OUP60519.1"/>
    </source>
</evidence>
<evidence type="ECO:0000256" key="4">
    <source>
        <dbReference type="ARBA" id="ARBA00071664"/>
    </source>
</evidence>
<accession>A0A1Y4L9A9</accession>
<evidence type="ECO:0000313" key="8">
    <source>
        <dbReference type="EMBL" id="OUP53316.1"/>
    </source>
</evidence>
<dbReference type="InterPro" id="IPR037229">
    <property type="entry name" value="Ribosomal_bL35_sf"/>
</dbReference>
<comment type="similarity">
    <text evidence="1 5 6">Belongs to the bacterial ribosomal protein bL35 family.</text>
</comment>
<evidence type="ECO:0000256" key="5">
    <source>
        <dbReference type="HAMAP-Rule" id="MF_00514"/>
    </source>
</evidence>
<dbReference type="Proteomes" id="UP000195326">
    <property type="component" value="Unassembled WGS sequence"/>
</dbReference>
<dbReference type="PRINTS" id="PR00064">
    <property type="entry name" value="RIBOSOMALL35"/>
</dbReference>
<dbReference type="GO" id="GO:0022625">
    <property type="term" value="C:cytosolic large ribosomal subunit"/>
    <property type="evidence" value="ECO:0007669"/>
    <property type="project" value="TreeGrafter"/>
</dbReference>
<evidence type="ECO:0000256" key="2">
    <source>
        <dbReference type="ARBA" id="ARBA00022980"/>
    </source>
</evidence>
<feature type="region of interest" description="Disordered" evidence="7">
    <location>
        <begin position="1"/>
        <end position="25"/>
    </location>
</feature>
<dbReference type="InterPro" id="IPR021137">
    <property type="entry name" value="Ribosomal_bL35-like"/>
</dbReference>
<dbReference type="InterPro" id="IPR018265">
    <property type="entry name" value="Ribosomal_bL35_CS"/>
</dbReference>
<gene>
    <name evidence="5" type="primary">rpmI</name>
    <name evidence="9" type="ORF">B5F15_02110</name>
    <name evidence="8" type="ORF">B5F17_04740</name>
</gene>
<dbReference type="SUPFAM" id="SSF143034">
    <property type="entry name" value="L35p-like"/>
    <property type="match status" value="1"/>
</dbReference>
<dbReference type="RefSeq" id="WP_016148946.1">
    <property type="nucleotide sequence ID" value="NZ_CABKSA010000003.1"/>
</dbReference>
<dbReference type="GO" id="GO:0006412">
    <property type="term" value="P:translation"/>
    <property type="evidence" value="ECO:0007669"/>
    <property type="project" value="UniProtKB-UniRule"/>
</dbReference>
<reference evidence="10 11" key="1">
    <citation type="submission" date="2017-04" db="EMBL/GenBank/DDBJ databases">
        <title>Function of individual gut microbiota members based on whole genome sequencing of pure cultures obtained from chicken caecum.</title>
        <authorList>
            <person name="Medvecky M."/>
            <person name="Cejkova D."/>
            <person name="Polansky O."/>
            <person name="Karasova D."/>
            <person name="Kubasova T."/>
            <person name="Cizek A."/>
            <person name="Rychlik I."/>
        </authorList>
    </citation>
    <scope>NUCLEOTIDE SEQUENCE [LARGE SCALE GENOMIC DNA]</scope>
    <source>
        <strain evidence="10">An179</strain>
        <strain evidence="11">An180</strain>
    </source>
</reference>
<keyword evidence="2 5" id="KW-0689">Ribosomal protein</keyword>
<dbReference type="STRING" id="501571.GCA_900143195_01579"/>
<dbReference type="HAMAP" id="MF_00514">
    <property type="entry name" value="Ribosomal_bL35"/>
    <property type="match status" value="1"/>
</dbReference>
<evidence type="ECO:0000256" key="7">
    <source>
        <dbReference type="SAM" id="MobiDB-lite"/>
    </source>
</evidence>